<dbReference type="RefSeq" id="WP_264503678.1">
    <property type="nucleotide sequence ID" value="NZ_JAPDDS010000021.1"/>
</dbReference>
<comment type="caution">
    <text evidence="3">The sequence shown here is derived from an EMBL/GenBank/DDBJ whole genome shotgun (WGS) entry which is preliminary data.</text>
</comment>
<organism evidence="3 4">
    <name type="scientific">Luteolibacter flavescens</name>
    <dbReference type="NCBI Taxonomy" id="1859460"/>
    <lineage>
        <taxon>Bacteria</taxon>
        <taxon>Pseudomonadati</taxon>
        <taxon>Verrucomicrobiota</taxon>
        <taxon>Verrucomicrobiia</taxon>
        <taxon>Verrucomicrobiales</taxon>
        <taxon>Verrucomicrobiaceae</taxon>
        <taxon>Luteolibacter</taxon>
    </lineage>
</organism>
<evidence type="ECO:0000256" key="1">
    <source>
        <dbReference type="SAM" id="Coils"/>
    </source>
</evidence>
<feature type="compositionally biased region" description="Basic and acidic residues" evidence="2">
    <location>
        <begin position="1"/>
        <end position="10"/>
    </location>
</feature>
<feature type="compositionally biased region" description="Polar residues" evidence="2">
    <location>
        <begin position="695"/>
        <end position="705"/>
    </location>
</feature>
<keyword evidence="4" id="KW-1185">Reference proteome</keyword>
<feature type="coiled-coil region" evidence="1">
    <location>
        <begin position="201"/>
        <end position="228"/>
    </location>
</feature>
<name>A0ABT3FWV1_9BACT</name>
<feature type="region of interest" description="Disordered" evidence="2">
    <location>
        <begin position="692"/>
        <end position="733"/>
    </location>
</feature>
<feature type="compositionally biased region" description="Basic and acidic residues" evidence="2">
    <location>
        <begin position="707"/>
        <end position="733"/>
    </location>
</feature>
<dbReference type="EMBL" id="JAPDDS010000021">
    <property type="protein sequence ID" value="MCW1887721.1"/>
    <property type="molecule type" value="Genomic_DNA"/>
</dbReference>
<evidence type="ECO:0000313" key="3">
    <source>
        <dbReference type="EMBL" id="MCW1887721.1"/>
    </source>
</evidence>
<feature type="compositionally biased region" description="Basic and acidic residues" evidence="2">
    <location>
        <begin position="511"/>
        <end position="522"/>
    </location>
</feature>
<keyword evidence="1" id="KW-0175">Coiled coil</keyword>
<feature type="region of interest" description="Disordered" evidence="2">
    <location>
        <begin position="1"/>
        <end position="21"/>
    </location>
</feature>
<feature type="region of interest" description="Disordered" evidence="2">
    <location>
        <begin position="563"/>
        <end position="586"/>
    </location>
</feature>
<sequence length="835" mass="90267">MASGNDKDLKIGITADTSGAEAAKRALDDLKETAGKSGKETADATRSVTDALKEVEEAAKDAGKAVDALADTEKKGAEESTRALEEKLDVTEAVAKAERALMEIESQQAQVRELRANANKKDADSLRMLTDQLNASEAAIRSNIDLARRNPTQGGLNALLGAEDIAVGNRGDLQKVINGLSESNINPMAMPLEVMNRVQEGAEATNKAAEAVENLAGAQKELAHVSADAADELAAYNLAFDDARVGGASDEEAQRAGREAVEMIRLRTSATGELGEQQKKTKKETEDLNNETKAFSEESRQMRTLLIGQGLDMAAQGLGQLAAGLKEASQELREVNPELAENAEQAAKVTNGLSAVASGAAAGMLTFGPIGAAVGATIGLLGQMARAWLDMEIDAAKANEKINDDLERMRDRLADVAIERARVANDKHREALEKDAESYRKVNVEVEKTIRLEKARRDANNAVADAKDRADLAAIDADESIPEAEKIKRRAEIRERGEARRTGEELQNLADRNRQADADAETKAMAARFANTASRDAEDDVANAEAEKQRLLGRVATRNDLQSAEAAAQRAQQEFETADRKETSAHRAIRGVISPFSDLGPSERDQAAARLQEALQNVENLRTSGNVATEAEVLDLKILEETIPGLKNTAADLKEKAAAAVEASNAEARNRDETKQLSAIERQGIVGAAPLDQQARATATASQVTRANERAAEEARRAEDRQRREEEQEARRVQAEERRVAGIGRQAEGRSETIAKSILKDMPRAAKAIEEAGDAVEADPSAETFDKLIKMLEIVKEKLKNDAKRQFEFGQGIEDLTRWRGEALRTNDIPHGNNR</sequence>
<evidence type="ECO:0000256" key="2">
    <source>
        <dbReference type="SAM" id="MobiDB-lite"/>
    </source>
</evidence>
<feature type="compositionally biased region" description="Low complexity" evidence="2">
    <location>
        <begin position="564"/>
        <end position="575"/>
    </location>
</feature>
<reference evidence="3 4" key="1">
    <citation type="submission" date="2022-10" db="EMBL/GenBank/DDBJ databases">
        <title>Luteolibacter flavescens strain MCCC 1K03193, whole genome shotgun sequencing project.</title>
        <authorList>
            <person name="Zhao G."/>
            <person name="Shen L."/>
        </authorList>
    </citation>
    <scope>NUCLEOTIDE SEQUENCE [LARGE SCALE GENOMIC DNA]</scope>
    <source>
        <strain evidence="3 4">MCCC 1K03193</strain>
    </source>
</reference>
<feature type="coiled-coil region" evidence="1">
    <location>
        <begin position="399"/>
        <end position="449"/>
    </location>
</feature>
<accession>A0ABT3FWV1</accession>
<feature type="coiled-coil region" evidence="1">
    <location>
        <begin position="52"/>
        <end position="124"/>
    </location>
</feature>
<gene>
    <name evidence="3" type="ORF">OKA04_23490</name>
</gene>
<evidence type="ECO:0000313" key="4">
    <source>
        <dbReference type="Proteomes" id="UP001207930"/>
    </source>
</evidence>
<feature type="region of interest" description="Disordered" evidence="2">
    <location>
        <begin position="267"/>
        <end position="290"/>
    </location>
</feature>
<feature type="region of interest" description="Disordered" evidence="2">
    <location>
        <begin position="498"/>
        <end position="523"/>
    </location>
</feature>
<proteinExistence type="predicted"/>
<dbReference type="Proteomes" id="UP001207930">
    <property type="component" value="Unassembled WGS sequence"/>
</dbReference>
<feature type="compositionally biased region" description="Basic and acidic residues" evidence="2">
    <location>
        <begin position="276"/>
        <end position="286"/>
    </location>
</feature>
<protein>
    <submittedName>
        <fullName evidence="3">Uncharacterized protein</fullName>
    </submittedName>
</protein>